<dbReference type="Pfam" id="PF08241">
    <property type="entry name" value="Methyltransf_11"/>
    <property type="match status" value="1"/>
</dbReference>
<reference evidence="2" key="1">
    <citation type="submission" date="2024-05" db="EMBL/GenBank/DDBJ databases">
        <authorList>
            <person name="Yu L."/>
        </authorList>
    </citation>
    <scope>NUCLEOTIDE SEQUENCE</scope>
    <source>
        <strain evidence="2">G08B096</strain>
    </source>
</reference>
<name>A0AAU7W7I2_9MICO</name>
<feature type="domain" description="Methyltransferase type 11" evidence="1">
    <location>
        <begin position="46"/>
        <end position="139"/>
    </location>
</feature>
<evidence type="ECO:0000313" key="2">
    <source>
        <dbReference type="EMBL" id="XBX82831.1"/>
    </source>
</evidence>
<gene>
    <name evidence="2" type="ORF">ABIQ69_02610</name>
</gene>
<dbReference type="CDD" id="cd02440">
    <property type="entry name" value="AdoMet_MTases"/>
    <property type="match status" value="1"/>
</dbReference>
<sequence length="268" mass="28888">MSSRPVAPDDRFQLGAPYERYMGRWSRLVAPRFLDWLAAPAGRDWVDVGCGTGVLTEAVLDRCAPASVLGVDPSAGFLETARARLGERARLAEGDAAALPLPAAAVDVVVAGLVLNFVPDPGAALAEWRRVVRPAGLVAAYLWDYGDGMCLIREFFDAAVQLDPAVAELDEGARFRWAKPEPLGRLFGEAFGVDARVGAIEVVARFADFDDYWQPFLGGQGPAPAYVVGLEADHRDALRDLLRRRLPTAHDGSITLPLRAWAVAVDAP</sequence>
<dbReference type="InterPro" id="IPR013216">
    <property type="entry name" value="Methyltransf_11"/>
</dbReference>
<evidence type="ECO:0000259" key="1">
    <source>
        <dbReference type="Pfam" id="PF08241"/>
    </source>
</evidence>
<dbReference type="EC" id="2.1.1.-" evidence="2"/>
<dbReference type="PANTHER" id="PTHR42912:SF93">
    <property type="entry name" value="N6-ADENOSINE-METHYLTRANSFERASE TMT1A"/>
    <property type="match status" value="1"/>
</dbReference>
<proteinExistence type="predicted"/>
<protein>
    <submittedName>
        <fullName evidence="2">Class I SAM-dependent methyltransferase</fullName>
        <ecNumber evidence="2">2.1.1.-</ecNumber>
    </submittedName>
</protein>
<organism evidence="2">
    <name type="scientific">Agromyces sp. G08B096</name>
    <dbReference type="NCBI Taxonomy" id="3156399"/>
    <lineage>
        <taxon>Bacteria</taxon>
        <taxon>Bacillati</taxon>
        <taxon>Actinomycetota</taxon>
        <taxon>Actinomycetes</taxon>
        <taxon>Micrococcales</taxon>
        <taxon>Microbacteriaceae</taxon>
        <taxon>Agromyces</taxon>
    </lineage>
</organism>
<dbReference type="InterPro" id="IPR029063">
    <property type="entry name" value="SAM-dependent_MTases_sf"/>
</dbReference>
<dbReference type="PANTHER" id="PTHR42912">
    <property type="entry name" value="METHYLTRANSFERASE"/>
    <property type="match status" value="1"/>
</dbReference>
<dbReference type="GO" id="GO:0032259">
    <property type="term" value="P:methylation"/>
    <property type="evidence" value="ECO:0007669"/>
    <property type="project" value="UniProtKB-KW"/>
</dbReference>
<dbReference type="EMBL" id="CP158374">
    <property type="protein sequence ID" value="XBX82831.1"/>
    <property type="molecule type" value="Genomic_DNA"/>
</dbReference>
<dbReference type="GO" id="GO:0008757">
    <property type="term" value="F:S-adenosylmethionine-dependent methyltransferase activity"/>
    <property type="evidence" value="ECO:0007669"/>
    <property type="project" value="InterPro"/>
</dbReference>
<dbReference type="AlphaFoldDB" id="A0AAU7W7I2"/>
<keyword evidence="2" id="KW-0808">Transferase</keyword>
<keyword evidence="2" id="KW-0489">Methyltransferase</keyword>
<dbReference type="RefSeq" id="WP_350348847.1">
    <property type="nucleotide sequence ID" value="NZ_CP158374.1"/>
</dbReference>
<dbReference type="SUPFAM" id="SSF53335">
    <property type="entry name" value="S-adenosyl-L-methionine-dependent methyltransferases"/>
    <property type="match status" value="1"/>
</dbReference>
<accession>A0AAU7W7I2</accession>
<dbReference type="Gene3D" id="3.40.50.150">
    <property type="entry name" value="Vaccinia Virus protein VP39"/>
    <property type="match status" value="1"/>
</dbReference>
<dbReference type="InterPro" id="IPR050508">
    <property type="entry name" value="Methyltransf_Superfamily"/>
</dbReference>